<dbReference type="RefSeq" id="WP_054327545.1">
    <property type="nucleotide sequence ID" value="NZ_JACOPL010000007.1"/>
</dbReference>
<dbReference type="InterPro" id="IPR036388">
    <property type="entry name" value="WH-like_DNA-bd_sf"/>
</dbReference>
<dbReference type="InterPro" id="IPR043129">
    <property type="entry name" value="ATPase_NBD"/>
</dbReference>
<evidence type="ECO:0000313" key="4">
    <source>
        <dbReference type="EMBL" id="MBC5725462.1"/>
    </source>
</evidence>
<dbReference type="PANTHER" id="PTHR18964">
    <property type="entry name" value="ROK (REPRESSOR, ORF, KINASE) FAMILY"/>
    <property type="match status" value="1"/>
</dbReference>
<dbReference type="GO" id="GO:0042732">
    <property type="term" value="P:D-xylose metabolic process"/>
    <property type="evidence" value="ECO:0007669"/>
    <property type="project" value="UniProtKB-KW"/>
</dbReference>
<reference evidence="4" key="1">
    <citation type="submission" date="2020-08" db="EMBL/GenBank/DDBJ databases">
        <title>Genome public.</title>
        <authorList>
            <person name="Liu C."/>
            <person name="Sun Q."/>
        </authorList>
    </citation>
    <scope>NUCLEOTIDE SEQUENCE</scope>
    <source>
        <strain evidence="4">NSJ-28</strain>
    </source>
</reference>
<comment type="similarity">
    <text evidence="2">Belongs to the ROK (NagC/XylR) family.</text>
</comment>
<organism evidence="4 5">
    <name type="scientific">Agathobaculum faecis</name>
    <dbReference type="NCBI Taxonomy" id="2763013"/>
    <lineage>
        <taxon>Bacteria</taxon>
        <taxon>Bacillati</taxon>
        <taxon>Bacillota</taxon>
        <taxon>Clostridia</taxon>
        <taxon>Eubacteriales</taxon>
        <taxon>Butyricicoccaceae</taxon>
        <taxon>Agathobaculum</taxon>
    </lineage>
</organism>
<comment type="function">
    <text evidence="1">Transcriptional repressor of xylose-utilizing enzymes.</text>
</comment>
<sequence length="402" mass="43996">MRPLGINMSNVKQVNRSHVLWLLLTEGAMSRTDLASRLRLTTATLTSICGDFISRGIIIEEGKEASSSLGRKKSLLSINQTYKYVISVNIHYTGSTIAITNLMGEPLALEHFAIDPALDVPGAFQDIANRIVLLLWKTKLKNKDILGIGVDILGPVNHNEGIALHPFHVFHGQEVPIQKILEELLPFPVCVESNVCSFLNAENLYGTAKYTANTMVVKWGPGVGSAASINGALYKGANYQSSEIGHTYFYRGSTTVCRCGKTGCLETGVHLNQITEKILSLQESSPVIRGALLEYGQPTIHNIRKYLALDCLELRSYLTTLIYDLSIGINNAISVFAPNKVILFGEIFECPFVMETFIQQVSKINPFLSTDIFEQSSLAPRKEFIGGAATAVQSFLLEPGGA</sequence>
<keyword evidence="5" id="KW-1185">Reference proteome</keyword>
<dbReference type="Gene3D" id="1.10.10.10">
    <property type="entry name" value="Winged helix-like DNA-binding domain superfamily/Winged helix DNA-binding domain"/>
    <property type="match status" value="1"/>
</dbReference>
<dbReference type="Proteomes" id="UP000606499">
    <property type="component" value="Unassembled WGS sequence"/>
</dbReference>
<dbReference type="EMBL" id="JACOPL010000007">
    <property type="protein sequence ID" value="MBC5725462.1"/>
    <property type="molecule type" value="Genomic_DNA"/>
</dbReference>
<dbReference type="SUPFAM" id="SSF46785">
    <property type="entry name" value="Winged helix' DNA-binding domain"/>
    <property type="match status" value="1"/>
</dbReference>
<evidence type="ECO:0000313" key="5">
    <source>
        <dbReference type="Proteomes" id="UP000606499"/>
    </source>
</evidence>
<evidence type="ECO:0000256" key="3">
    <source>
        <dbReference type="ARBA" id="ARBA00022629"/>
    </source>
</evidence>
<dbReference type="SUPFAM" id="SSF53067">
    <property type="entry name" value="Actin-like ATPase domain"/>
    <property type="match status" value="1"/>
</dbReference>
<gene>
    <name evidence="4" type="ORF">H8S45_08335</name>
</gene>
<keyword evidence="3" id="KW-0859">Xylose metabolism</keyword>
<accession>A0A923LW98</accession>
<dbReference type="InterPro" id="IPR000600">
    <property type="entry name" value="ROK"/>
</dbReference>
<evidence type="ECO:0000256" key="1">
    <source>
        <dbReference type="ARBA" id="ARBA00002486"/>
    </source>
</evidence>
<proteinExistence type="inferred from homology"/>
<dbReference type="InterPro" id="IPR036390">
    <property type="entry name" value="WH_DNA-bd_sf"/>
</dbReference>
<evidence type="ECO:0000256" key="2">
    <source>
        <dbReference type="ARBA" id="ARBA00006479"/>
    </source>
</evidence>
<keyword evidence="3" id="KW-0119">Carbohydrate metabolism</keyword>
<protein>
    <submittedName>
        <fullName evidence="4">ROK family transcriptional regulator</fullName>
    </submittedName>
</protein>
<dbReference type="Gene3D" id="3.30.420.40">
    <property type="match status" value="2"/>
</dbReference>
<dbReference type="Pfam" id="PF00480">
    <property type="entry name" value="ROK"/>
    <property type="match status" value="1"/>
</dbReference>
<dbReference type="PANTHER" id="PTHR18964:SF149">
    <property type="entry name" value="BIFUNCTIONAL UDP-N-ACETYLGLUCOSAMINE 2-EPIMERASE_N-ACETYLMANNOSAMINE KINASE"/>
    <property type="match status" value="1"/>
</dbReference>
<comment type="caution">
    <text evidence="4">The sequence shown here is derived from an EMBL/GenBank/DDBJ whole genome shotgun (WGS) entry which is preliminary data.</text>
</comment>
<name>A0A923LW98_9FIRM</name>
<dbReference type="AlphaFoldDB" id="A0A923LW98"/>